<gene>
    <name evidence="2" type="ORF">GCK32_003918</name>
</gene>
<dbReference type="EMBL" id="WIXE01012610">
    <property type="protein sequence ID" value="KAK5975801.1"/>
    <property type="molecule type" value="Genomic_DNA"/>
</dbReference>
<dbReference type="AlphaFoldDB" id="A0AAN8FA10"/>
<dbReference type="Proteomes" id="UP001331761">
    <property type="component" value="Unassembled WGS sequence"/>
</dbReference>
<comment type="caution">
    <text evidence="2">The sequence shown here is derived from an EMBL/GenBank/DDBJ whole genome shotgun (WGS) entry which is preliminary data.</text>
</comment>
<evidence type="ECO:0000313" key="3">
    <source>
        <dbReference type="Proteomes" id="UP001331761"/>
    </source>
</evidence>
<protein>
    <submittedName>
        <fullName evidence="2">Uncharacterized protein</fullName>
    </submittedName>
</protein>
<name>A0AAN8FA10_TRICO</name>
<organism evidence="2 3">
    <name type="scientific">Trichostrongylus colubriformis</name>
    <name type="common">Black scour worm</name>
    <dbReference type="NCBI Taxonomy" id="6319"/>
    <lineage>
        <taxon>Eukaryota</taxon>
        <taxon>Metazoa</taxon>
        <taxon>Ecdysozoa</taxon>
        <taxon>Nematoda</taxon>
        <taxon>Chromadorea</taxon>
        <taxon>Rhabditida</taxon>
        <taxon>Rhabditina</taxon>
        <taxon>Rhabditomorpha</taxon>
        <taxon>Strongyloidea</taxon>
        <taxon>Trichostrongylidae</taxon>
        <taxon>Trichostrongylus</taxon>
    </lineage>
</organism>
<evidence type="ECO:0000313" key="2">
    <source>
        <dbReference type="EMBL" id="KAK5975801.1"/>
    </source>
</evidence>
<reference evidence="2 3" key="1">
    <citation type="submission" date="2019-10" db="EMBL/GenBank/DDBJ databases">
        <title>Assembly and Annotation for the nematode Trichostrongylus colubriformis.</title>
        <authorList>
            <person name="Martin J."/>
        </authorList>
    </citation>
    <scope>NUCLEOTIDE SEQUENCE [LARGE SCALE GENOMIC DNA]</scope>
    <source>
        <strain evidence="2">G859</strain>
        <tissue evidence="2">Whole worm</tissue>
    </source>
</reference>
<feature type="compositionally biased region" description="Acidic residues" evidence="1">
    <location>
        <begin position="159"/>
        <end position="168"/>
    </location>
</feature>
<sequence length="248" mass="27730">MRRRSCVLCGRTVVANDIKRTVDRASTDEVMEVISNPNKFICQSHIVQAAQYLSGEMAATGRKFSYYDYPSARGKIAYVHTLDIPPHLVDVINGMSKSNVTATARDVLSFMNSALKKYYGTSAWPYQYNEEVLRNSSTNDGAGESAARLEDDAVKQSAEDDAEMDEDGSGSSDEASSSLGKVFGYEPDPATLRRKRTHRGNVMTLVSTVANGLRYLELARWAKQTNLSIFSRTFFWKFLEEIKLYNSL</sequence>
<evidence type="ECO:0000256" key="1">
    <source>
        <dbReference type="SAM" id="MobiDB-lite"/>
    </source>
</evidence>
<accession>A0AAN8FA10</accession>
<keyword evidence="3" id="KW-1185">Reference proteome</keyword>
<proteinExistence type="predicted"/>
<feature type="region of interest" description="Disordered" evidence="1">
    <location>
        <begin position="135"/>
        <end position="187"/>
    </location>
</feature>
<feature type="compositionally biased region" description="Basic and acidic residues" evidence="1">
    <location>
        <begin position="147"/>
        <end position="158"/>
    </location>
</feature>
<feature type="compositionally biased region" description="Low complexity" evidence="1">
    <location>
        <begin position="169"/>
        <end position="178"/>
    </location>
</feature>